<sequence length="293" mass="34079">MRQTGHIEENYSRLSEEQIEQIAEEAAADMEKRKHLVKNVCKKYRLGLYEVKGKKSQLFDHPPIPIDHHFIILPEHNLTYCPINKAASSTWRHHVLHLTRISGSIPQGSILDLHQALTSSIKMLTVRQPFVRLVSAYRDKLENVSATPNNPKQLYSRLVWGKIEARTGSRGSGDVPFRQFVRHLIAEPAEDLDEHWRPFYVQCVPCMVNYDVIAHVETLFRDQVYLIRAARLEGKMRPAWQNRAASGTIDPSRYFQQLSKNDVRRLHGKFRLDFELFGYDQLETYLAFAKEKD</sequence>
<dbReference type="OrthoDB" id="2019940at2759"/>
<comment type="similarity">
    <text evidence="2 9">Belongs to the sulfotransferase 2 family.</text>
</comment>
<evidence type="ECO:0000256" key="7">
    <source>
        <dbReference type="ARBA" id="ARBA00023136"/>
    </source>
</evidence>
<comment type="caution">
    <text evidence="10">The sequence shown here is derived from an EMBL/GenBank/DDBJ whole genome shotgun (WGS) entry which is preliminary data.</text>
</comment>
<dbReference type="GO" id="GO:0016051">
    <property type="term" value="P:carbohydrate biosynthetic process"/>
    <property type="evidence" value="ECO:0007669"/>
    <property type="project" value="InterPro"/>
</dbReference>
<dbReference type="GO" id="GO:0000139">
    <property type="term" value="C:Golgi membrane"/>
    <property type="evidence" value="ECO:0007669"/>
    <property type="project" value="UniProtKB-SubCell"/>
</dbReference>
<keyword evidence="5" id="KW-1133">Transmembrane helix</keyword>
<keyword evidence="8 9" id="KW-0325">Glycoprotein</keyword>
<organism evidence="10 11">
    <name type="scientific">Cloeon dipterum</name>
    <dbReference type="NCBI Taxonomy" id="197152"/>
    <lineage>
        <taxon>Eukaryota</taxon>
        <taxon>Metazoa</taxon>
        <taxon>Ecdysozoa</taxon>
        <taxon>Arthropoda</taxon>
        <taxon>Hexapoda</taxon>
        <taxon>Insecta</taxon>
        <taxon>Pterygota</taxon>
        <taxon>Palaeoptera</taxon>
        <taxon>Ephemeroptera</taxon>
        <taxon>Pisciforma</taxon>
        <taxon>Baetidae</taxon>
        <taxon>Cloeon</taxon>
    </lineage>
</organism>
<keyword evidence="9" id="KW-0735">Signal-anchor</keyword>
<dbReference type="InterPro" id="IPR018011">
    <property type="entry name" value="Carb_sulfotrans_8-10"/>
</dbReference>
<dbReference type="Pfam" id="PF03567">
    <property type="entry name" value="Sulfotransfer_2"/>
    <property type="match status" value="1"/>
</dbReference>
<gene>
    <name evidence="10" type="ORF">CLODIP_2_CD04341</name>
</gene>
<evidence type="ECO:0000313" key="11">
    <source>
        <dbReference type="Proteomes" id="UP000494165"/>
    </source>
</evidence>
<evidence type="ECO:0000256" key="6">
    <source>
        <dbReference type="ARBA" id="ARBA00023034"/>
    </source>
</evidence>
<reference evidence="10 11" key="1">
    <citation type="submission" date="2020-04" db="EMBL/GenBank/DDBJ databases">
        <authorList>
            <person name="Alioto T."/>
            <person name="Alioto T."/>
            <person name="Gomez Garrido J."/>
        </authorList>
    </citation>
    <scope>NUCLEOTIDE SEQUENCE [LARGE SCALE GENOMIC DNA]</scope>
</reference>
<dbReference type="Proteomes" id="UP000494165">
    <property type="component" value="Unassembled WGS sequence"/>
</dbReference>
<comment type="subcellular location">
    <subcellularLocation>
        <location evidence="1 9">Golgi apparatus membrane</location>
        <topology evidence="1 9">Single-pass type II membrane protein</topology>
    </subcellularLocation>
</comment>
<keyword evidence="7" id="KW-0472">Membrane</keyword>
<dbReference type="EC" id="2.8.2.-" evidence="9"/>
<keyword evidence="11" id="KW-1185">Reference proteome</keyword>
<evidence type="ECO:0000313" key="10">
    <source>
        <dbReference type="EMBL" id="CAB3367190.1"/>
    </source>
</evidence>
<dbReference type="InterPro" id="IPR005331">
    <property type="entry name" value="Sulfotransferase"/>
</dbReference>
<evidence type="ECO:0000256" key="5">
    <source>
        <dbReference type="ARBA" id="ARBA00022989"/>
    </source>
</evidence>
<keyword evidence="6 9" id="KW-0333">Golgi apparatus</keyword>
<evidence type="ECO:0000256" key="3">
    <source>
        <dbReference type="ARBA" id="ARBA00022679"/>
    </source>
</evidence>
<protein>
    <recommendedName>
        <fullName evidence="9">Carbohydrate sulfotransferase</fullName>
        <ecNumber evidence="9">2.8.2.-</ecNumber>
    </recommendedName>
</protein>
<dbReference type="AlphaFoldDB" id="A0A8S1CG91"/>
<evidence type="ECO:0000256" key="8">
    <source>
        <dbReference type="ARBA" id="ARBA00023180"/>
    </source>
</evidence>
<keyword evidence="3 9" id="KW-0808">Transferase</keyword>
<evidence type="ECO:0000256" key="4">
    <source>
        <dbReference type="ARBA" id="ARBA00022692"/>
    </source>
</evidence>
<evidence type="ECO:0000256" key="1">
    <source>
        <dbReference type="ARBA" id="ARBA00004323"/>
    </source>
</evidence>
<dbReference type="PANTHER" id="PTHR12137:SF63">
    <property type="entry name" value="CARBOHYDRATE SULFOTRANSFERASE"/>
    <property type="match status" value="1"/>
</dbReference>
<dbReference type="GO" id="GO:0008146">
    <property type="term" value="F:sulfotransferase activity"/>
    <property type="evidence" value="ECO:0007669"/>
    <property type="project" value="InterPro"/>
</dbReference>
<dbReference type="PANTHER" id="PTHR12137">
    <property type="entry name" value="CARBOHYDRATE SULFOTRANSFERASE"/>
    <property type="match status" value="1"/>
</dbReference>
<evidence type="ECO:0000256" key="9">
    <source>
        <dbReference type="RuleBase" id="RU364020"/>
    </source>
</evidence>
<keyword evidence="4" id="KW-0812">Transmembrane</keyword>
<keyword evidence="9" id="KW-0119">Carbohydrate metabolism</keyword>
<proteinExistence type="inferred from homology"/>
<name>A0A8S1CG91_9INSE</name>
<evidence type="ECO:0000256" key="2">
    <source>
        <dbReference type="ARBA" id="ARBA00006339"/>
    </source>
</evidence>
<dbReference type="EMBL" id="CADEPI010000029">
    <property type="protein sequence ID" value="CAB3367190.1"/>
    <property type="molecule type" value="Genomic_DNA"/>
</dbReference>
<accession>A0A8S1CG91</accession>